<dbReference type="Proteomes" id="UP000276603">
    <property type="component" value="Unassembled WGS sequence"/>
</dbReference>
<evidence type="ECO:0000256" key="1">
    <source>
        <dbReference type="SAM" id="SignalP"/>
    </source>
</evidence>
<accession>A0A3B0C9M4</accession>
<dbReference type="InterPro" id="IPR006311">
    <property type="entry name" value="TAT_signal"/>
</dbReference>
<dbReference type="PANTHER" id="PTHR12110">
    <property type="entry name" value="HYDROXYPYRUVATE ISOMERASE"/>
    <property type="match status" value="1"/>
</dbReference>
<dbReference type="PROSITE" id="PS51318">
    <property type="entry name" value="TAT"/>
    <property type="match status" value="1"/>
</dbReference>
<dbReference type="SUPFAM" id="SSF51658">
    <property type="entry name" value="Xylose isomerase-like"/>
    <property type="match status" value="1"/>
</dbReference>
<organism evidence="3 4">
    <name type="scientific">Ulvibacterium marinum</name>
    <dbReference type="NCBI Taxonomy" id="2419782"/>
    <lineage>
        <taxon>Bacteria</taxon>
        <taxon>Pseudomonadati</taxon>
        <taxon>Bacteroidota</taxon>
        <taxon>Flavobacteriia</taxon>
        <taxon>Flavobacteriales</taxon>
        <taxon>Flavobacteriaceae</taxon>
        <taxon>Ulvibacterium</taxon>
    </lineage>
</organism>
<dbReference type="GO" id="GO:0016853">
    <property type="term" value="F:isomerase activity"/>
    <property type="evidence" value="ECO:0007669"/>
    <property type="project" value="UniProtKB-KW"/>
</dbReference>
<evidence type="ECO:0000313" key="3">
    <source>
        <dbReference type="EMBL" id="RKN81691.1"/>
    </source>
</evidence>
<dbReference type="Gene3D" id="3.20.20.150">
    <property type="entry name" value="Divalent-metal-dependent TIM barrel enzymes"/>
    <property type="match status" value="1"/>
</dbReference>
<reference evidence="3 4" key="1">
    <citation type="submission" date="2018-10" db="EMBL/GenBank/DDBJ databases">
        <title>Ulvibacterium marinum gen. nov., sp. nov., a novel marine bacterium of the family Flavobacteriaceae, isolated from a culture of the green alga Ulva prolifera.</title>
        <authorList>
            <person name="Zhang Z."/>
        </authorList>
    </citation>
    <scope>NUCLEOTIDE SEQUENCE [LARGE SCALE GENOMIC DNA]</scope>
    <source>
        <strain evidence="3 4">CCMM003</strain>
    </source>
</reference>
<dbReference type="Pfam" id="PF01261">
    <property type="entry name" value="AP_endonuc_2"/>
    <property type="match status" value="1"/>
</dbReference>
<dbReference type="InterPro" id="IPR050312">
    <property type="entry name" value="IolE/XylAMocC-like"/>
</dbReference>
<sequence length="317" mass="35279">MKTRRTFLKQAALGATAISLPSTSAFGNPLLPNSPEMKEPKISLAQWSLHRTLEKGNLLAIDFASISKNSYGIDAVEYVNQFYVDHATDEGFWNTMKGRANNSGVKSQLIMVDNEGELGNPKDDERKKAVENHYKWIHAAKILGCHSIRVNAFGQGTKEELKQPLISGLGALAEYGATEKINVLIENHGLHTSDGKYMTDIIKSVDNPYLGTLPDFGNWCLSKEWGSTQNNTCDQVYDRYQGLKDFLPYAKGVSAKSYHFDAEGNETIMDYARLLQIVKDAGFDGYIGIEFEGENMNEPEGIKATKALIERIWKGLD</sequence>
<dbReference type="EMBL" id="RBCJ01000002">
    <property type="protein sequence ID" value="RKN81691.1"/>
    <property type="molecule type" value="Genomic_DNA"/>
</dbReference>
<dbReference type="AlphaFoldDB" id="A0A3B0C9M4"/>
<name>A0A3B0C9M4_9FLAO</name>
<dbReference type="InterPro" id="IPR036237">
    <property type="entry name" value="Xyl_isomerase-like_sf"/>
</dbReference>
<protein>
    <submittedName>
        <fullName evidence="3">Sugar phosphate isomerase/epimerase</fullName>
    </submittedName>
</protein>
<feature type="signal peptide" evidence="1">
    <location>
        <begin position="1"/>
        <end position="27"/>
    </location>
</feature>
<evidence type="ECO:0000259" key="2">
    <source>
        <dbReference type="Pfam" id="PF01261"/>
    </source>
</evidence>
<dbReference type="PANTHER" id="PTHR12110:SF53">
    <property type="entry name" value="BLR5974 PROTEIN"/>
    <property type="match status" value="1"/>
</dbReference>
<gene>
    <name evidence="3" type="ORF">D7Z94_12385</name>
</gene>
<proteinExistence type="predicted"/>
<evidence type="ECO:0000313" key="4">
    <source>
        <dbReference type="Proteomes" id="UP000276603"/>
    </source>
</evidence>
<comment type="caution">
    <text evidence="3">The sequence shown here is derived from an EMBL/GenBank/DDBJ whole genome shotgun (WGS) entry which is preliminary data.</text>
</comment>
<keyword evidence="4" id="KW-1185">Reference proteome</keyword>
<dbReference type="OrthoDB" id="1114629at2"/>
<dbReference type="InterPro" id="IPR013022">
    <property type="entry name" value="Xyl_isomerase-like_TIM-brl"/>
</dbReference>
<dbReference type="RefSeq" id="WP_120711844.1">
    <property type="nucleotide sequence ID" value="NZ_RBCJ01000002.1"/>
</dbReference>
<keyword evidence="1" id="KW-0732">Signal</keyword>
<feature type="domain" description="Xylose isomerase-like TIM barrel" evidence="2">
    <location>
        <begin position="70"/>
        <end position="308"/>
    </location>
</feature>
<keyword evidence="3" id="KW-0413">Isomerase</keyword>
<feature type="chain" id="PRO_5017429381" evidence="1">
    <location>
        <begin position="28"/>
        <end position="317"/>
    </location>
</feature>